<keyword evidence="12" id="KW-1015">Disulfide bond</keyword>
<dbReference type="GO" id="GO:0051539">
    <property type="term" value="F:4 iron, 4 sulfur cluster binding"/>
    <property type="evidence" value="ECO:0007669"/>
    <property type="project" value="UniProtKB-KW"/>
</dbReference>
<feature type="domain" description="Radical SAM core" evidence="13">
    <location>
        <begin position="96"/>
        <end position="330"/>
    </location>
</feature>
<evidence type="ECO:0000256" key="11">
    <source>
        <dbReference type="ARBA" id="ARBA00023014"/>
    </source>
</evidence>
<evidence type="ECO:0000256" key="4">
    <source>
        <dbReference type="ARBA" id="ARBA00022485"/>
    </source>
</evidence>
<dbReference type="SFLD" id="SFLDF00275">
    <property type="entry name" value="adenosine_C2_methyltransferase"/>
    <property type="match status" value="1"/>
</dbReference>
<dbReference type="PROSITE" id="PS51918">
    <property type="entry name" value="RADICAL_SAM"/>
    <property type="match status" value="1"/>
</dbReference>
<dbReference type="EMBL" id="PUHZ01000009">
    <property type="protein sequence ID" value="PQO46609.1"/>
    <property type="molecule type" value="Genomic_DNA"/>
</dbReference>
<proteinExistence type="inferred from homology"/>
<dbReference type="InterPro" id="IPR013785">
    <property type="entry name" value="Aldolase_TIM"/>
</dbReference>
<dbReference type="GO" id="GO:0070475">
    <property type="term" value="P:rRNA base methylation"/>
    <property type="evidence" value="ECO:0007669"/>
    <property type="project" value="TreeGrafter"/>
</dbReference>
<dbReference type="PANTHER" id="PTHR30544">
    <property type="entry name" value="23S RRNA METHYLTRANSFERASE"/>
    <property type="match status" value="1"/>
</dbReference>
<comment type="similarity">
    <text evidence="3">Belongs to the radical SAM superfamily. RlmN family.</text>
</comment>
<evidence type="ECO:0000256" key="9">
    <source>
        <dbReference type="ARBA" id="ARBA00022723"/>
    </source>
</evidence>
<dbReference type="GO" id="GO:0008173">
    <property type="term" value="F:RNA methyltransferase activity"/>
    <property type="evidence" value="ECO:0007669"/>
    <property type="project" value="InterPro"/>
</dbReference>
<evidence type="ECO:0000256" key="5">
    <source>
        <dbReference type="ARBA" id="ARBA00022490"/>
    </source>
</evidence>
<accession>A0A2S8GQA2</accession>
<dbReference type="SFLD" id="SFLDS00029">
    <property type="entry name" value="Radical_SAM"/>
    <property type="match status" value="1"/>
</dbReference>
<dbReference type="GO" id="GO:0005737">
    <property type="term" value="C:cytoplasm"/>
    <property type="evidence" value="ECO:0007669"/>
    <property type="project" value="UniProtKB-SubCell"/>
</dbReference>
<evidence type="ECO:0000256" key="7">
    <source>
        <dbReference type="ARBA" id="ARBA00022679"/>
    </source>
</evidence>
<dbReference type="Gene3D" id="3.20.20.70">
    <property type="entry name" value="Aldolase class I"/>
    <property type="match status" value="1"/>
</dbReference>
<dbReference type="InterPro" id="IPR004383">
    <property type="entry name" value="rRNA_lsu_MTrfase_RlmN/Cfr"/>
</dbReference>
<evidence type="ECO:0000256" key="8">
    <source>
        <dbReference type="ARBA" id="ARBA00022691"/>
    </source>
</evidence>
<dbReference type="Proteomes" id="UP000237819">
    <property type="component" value="Unassembled WGS sequence"/>
</dbReference>
<dbReference type="PIRSF" id="PIRSF006004">
    <property type="entry name" value="CHP00048"/>
    <property type="match status" value="1"/>
</dbReference>
<evidence type="ECO:0000256" key="10">
    <source>
        <dbReference type="ARBA" id="ARBA00023004"/>
    </source>
</evidence>
<keyword evidence="7" id="KW-0808">Transferase</keyword>
<dbReference type="GO" id="GO:0030488">
    <property type="term" value="P:tRNA methylation"/>
    <property type="evidence" value="ECO:0007669"/>
    <property type="project" value="TreeGrafter"/>
</dbReference>
<sequence>MPPWYDVNAWNARFGNDSQTVHSLRRFRTRWLKQGRSFEEALAELSPEVASDLKAEIEPHPLQLAERHDSQVDGATKLIFRTDDGLLIESVLLRAGTGRTSLCISSQVGCAAACRFCATGQMGIARNLSTAQILDQVVQANQLLRDEDRRVRNIVFMGMGEPLHNPANVTTAITALSSPLLFDYSPQRLLVSTVGIPEEMVRLDDQFPQVNLALSLHSADQDERQELIPLAKSVPLSRLRETLLKLKLSAKRRIMIEYLMLAERTDRDSDAEKLIAFLKNIPAHINLIPYNSIDGADHLTGSTQASRERFGHRLKEAGFPVTIRYSLGADIAAACGQLIQRENREIARQLRTSHAAADS</sequence>
<evidence type="ECO:0000256" key="3">
    <source>
        <dbReference type="ARBA" id="ARBA00007544"/>
    </source>
</evidence>
<organism evidence="14 15">
    <name type="scientific">Blastopirellula marina</name>
    <dbReference type="NCBI Taxonomy" id="124"/>
    <lineage>
        <taxon>Bacteria</taxon>
        <taxon>Pseudomonadati</taxon>
        <taxon>Planctomycetota</taxon>
        <taxon>Planctomycetia</taxon>
        <taxon>Pirellulales</taxon>
        <taxon>Pirellulaceae</taxon>
        <taxon>Blastopirellula</taxon>
    </lineage>
</organism>
<dbReference type="AlphaFoldDB" id="A0A2S8GQA2"/>
<dbReference type="SFLD" id="SFLDG01062">
    <property type="entry name" value="methyltransferase_(Class_A)"/>
    <property type="match status" value="1"/>
</dbReference>
<dbReference type="RefSeq" id="WP_105335087.1">
    <property type="nucleotide sequence ID" value="NZ_PUHZ01000009.1"/>
</dbReference>
<name>A0A2S8GQA2_9BACT</name>
<keyword evidence="5" id="KW-0963">Cytoplasm</keyword>
<dbReference type="CDD" id="cd01335">
    <property type="entry name" value="Radical_SAM"/>
    <property type="match status" value="1"/>
</dbReference>
<evidence type="ECO:0000256" key="12">
    <source>
        <dbReference type="ARBA" id="ARBA00023157"/>
    </source>
</evidence>
<evidence type="ECO:0000313" key="14">
    <source>
        <dbReference type="EMBL" id="PQO46609.1"/>
    </source>
</evidence>
<keyword evidence="10" id="KW-0408">Iron</keyword>
<dbReference type="OrthoDB" id="9793973at2"/>
<keyword evidence="6" id="KW-0489">Methyltransferase</keyword>
<comment type="caution">
    <text evidence="14">The sequence shown here is derived from an EMBL/GenBank/DDBJ whole genome shotgun (WGS) entry which is preliminary data.</text>
</comment>
<evidence type="ECO:0000256" key="6">
    <source>
        <dbReference type="ARBA" id="ARBA00022603"/>
    </source>
</evidence>
<keyword evidence="11" id="KW-0411">Iron-sulfur</keyword>
<dbReference type="SUPFAM" id="SSF102114">
    <property type="entry name" value="Radical SAM enzymes"/>
    <property type="match status" value="1"/>
</dbReference>
<keyword evidence="4" id="KW-0004">4Fe-4S</keyword>
<comment type="cofactor">
    <cofactor evidence="1">
        <name>[4Fe-4S] cluster</name>
        <dbReference type="ChEBI" id="CHEBI:49883"/>
    </cofactor>
</comment>
<dbReference type="InterPro" id="IPR040072">
    <property type="entry name" value="Methyltransferase_A"/>
</dbReference>
<evidence type="ECO:0000259" key="13">
    <source>
        <dbReference type="PROSITE" id="PS51918"/>
    </source>
</evidence>
<keyword evidence="8" id="KW-0949">S-adenosyl-L-methionine</keyword>
<dbReference type="GO" id="GO:0046872">
    <property type="term" value="F:metal ion binding"/>
    <property type="evidence" value="ECO:0007669"/>
    <property type="project" value="UniProtKB-KW"/>
</dbReference>
<gene>
    <name evidence="14" type="ORF">C5Y93_09075</name>
</gene>
<evidence type="ECO:0000313" key="15">
    <source>
        <dbReference type="Proteomes" id="UP000237819"/>
    </source>
</evidence>
<dbReference type="InterPro" id="IPR007197">
    <property type="entry name" value="rSAM"/>
</dbReference>
<dbReference type="PANTHER" id="PTHR30544:SF5">
    <property type="entry name" value="RADICAL SAM CORE DOMAIN-CONTAINING PROTEIN"/>
    <property type="match status" value="1"/>
</dbReference>
<dbReference type="Pfam" id="PF04055">
    <property type="entry name" value="Radical_SAM"/>
    <property type="match status" value="1"/>
</dbReference>
<evidence type="ECO:0000256" key="1">
    <source>
        <dbReference type="ARBA" id="ARBA00001966"/>
    </source>
</evidence>
<reference evidence="14 15" key="1">
    <citation type="submission" date="2018-02" db="EMBL/GenBank/DDBJ databases">
        <title>Comparative genomes isolates from brazilian mangrove.</title>
        <authorList>
            <person name="Araujo J.E."/>
            <person name="Taketani R.G."/>
            <person name="Silva M.C.P."/>
            <person name="Loureco M.V."/>
            <person name="Andreote F.D."/>
        </authorList>
    </citation>
    <scope>NUCLEOTIDE SEQUENCE [LARGE SCALE GENOMIC DNA]</scope>
    <source>
        <strain evidence="14 15">Nap-Phe MGV</strain>
    </source>
</reference>
<protein>
    <submittedName>
        <fullName evidence="14">Radical SAM protein</fullName>
    </submittedName>
</protein>
<keyword evidence="9" id="KW-0479">Metal-binding</keyword>
<comment type="subcellular location">
    <subcellularLocation>
        <location evidence="2">Cytoplasm</location>
    </subcellularLocation>
</comment>
<dbReference type="InterPro" id="IPR058240">
    <property type="entry name" value="rSAM_sf"/>
</dbReference>
<evidence type="ECO:0000256" key="2">
    <source>
        <dbReference type="ARBA" id="ARBA00004496"/>
    </source>
</evidence>